<reference evidence="2" key="1">
    <citation type="journal article" date="2015" name="Genome Announc.">
        <title>Complete Genome Sequence of Yersinia ruckeri Strain CSF007-82, Etiologic Agent of Red Mouth Disease in Salmonid Fish.</title>
        <authorList>
            <person name="Nelson M.C."/>
            <person name="LaPatra S.E."/>
            <person name="Welch T.J."/>
            <person name="Graf J."/>
        </authorList>
    </citation>
    <scope>NUCLEOTIDE SEQUENCE</scope>
    <source>
        <strain evidence="2">CSF007-82</strain>
    </source>
</reference>
<accession>A0A0A8VEP2</accession>
<evidence type="ECO:0000256" key="1">
    <source>
        <dbReference type="SAM" id="Phobius"/>
    </source>
</evidence>
<protein>
    <submittedName>
        <fullName evidence="2">Uncharacterized protein</fullName>
    </submittedName>
</protein>
<proteinExistence type="predicted"/>
<gene>
    <name evidence="2" type="ORF">CSF007_5230</name>
</gene>
<dbReference type="EMBL" id="LN681231">
    <property type="protein sequence ID" value="CEK26813.1"/>
    <property type="molecule type" value="Genomic_DNA"/>
</dbReference>
<keyword evidence="1" id="KW-0472">Membrane</keyword>
<keyword evidence="1" id="KW-0812">Transmembrane</keyword>
<feature type="transmembrane region" description="Helical" evidence="1">
    <location>
        <begin position="16"/>
        <end position="38"/>
    </location>
</feature>
<sequence>MWIIFKNWFMTTTVSYSAVAAGLLITGLVSLVGIIYLITECF</sequence>
<keyword evidence="1" id="KW-1133">Transmembrane helix</keyword>
<dbReference type="AlphaFoldDB" id="A0A0A8VEP2"/>
<name>A0A0A8VEP2_YERRU</name>
<evidence type="ECO:0000313" key="2">
    <source>
        <dbReference type="EMBL" id="CEK26813.1"/>
    </source>
</evidence>
<organism evidence="2">
    <name type="scientific">Yersinia ruckeri</name>
    <dbReference type="NCBI Taxonomy" id="29486"/>
    <lineage>
        <taxon>Bacteria</taxon>
        <taxon>Pseudomonadati</taxon>
        <taxon>Pseudomonadota</taxon>
        <taxon>Gammaproteobacteria</taxon>
        <taxon>Enterobacterales</taxon>
        <taxon>Yersiniaceae</taxon>
        <taxon>Yersinia</taxon>
    </lineage>
</organism>